<dbReference type="InterPro" id="IPR000873">
    <property type="entry name" value="AMP-dep_synth/lig_dom"/>
</dbReference>
<dbReference type="InterPro" id="IPR042099">
    <property type="entry name" value="ANL_N_sf"/>
</dbReference>
<dbReference type="InterPro" id="IPR025110">
    <property type="entry name" value="AMP-bd_C"/>
</dbReference>
<dbReference type="PROSITE" id="PS00455">
    <property type="entry name" value="AMP_BINDING"/>
    <property type="match status" value="1"/>
</dbReference>
<dbReference type="OrthoDB" id="9803968at2"/>
<dbReference type="Pfam" id="PF13193">
    <property type="entry name" value="AMP-binding_C"/>
    <property type="match status" value="1"/>
</dbReference>
<keyword evidence="3" id="KW-0436">Ligase</keyword>
<dbReference type="Proteomes" id="UP000262004">
    <property type="component" value="Chromosome"/>
</dbReference>
<dbReference type="Pfam" id="PF00501">
    <property type="entry name" value="AMP-binding"/>
    <property type="match status" value="1"/>
</dbReference>
<evidence type="ECO:0000259" key="1">
    <source>
        <dbReference type="Pfam" id="PF00501"/>
    </source>
</evidence>
<evidence type="ECO:0000313" key="4">
    <source>
        <dbReference type="Proteomes" id="UP000262004"/>
    </source>
</evidence>
<dbReference type="InterPro" id="IPR050237">
    <property type="entry name" value="ATP-dep_AMP-bd_enzyme"/>
</dbReference>
<dbReference type="AlphaFoldDB" id="A0A2Z6DYI5"/>
<dbReference type="KEGG" id="htl:HPTL_1279"/>
<dbReference type="PANTHER" id="PTHR43767:SF1">
    <property type="entry name" value="NONRIBOSOMAL PEPTIDE SYNTHASE PES1 (EUROFUNG)-RELATED"/>
    <property type="match status" value="1"/>
</dbReference>
<evidence type="ECO:0000313" key="3">
    <source>
        <dbReference type="EMBL" id="BBD77543.1"/>
    </source>
</evidence>
<reference evidence="3 4" key="1">
    <citation type="submission" date="2018-04" db="EMBL/GenBank/DDBJ databases">
        <title>Complete genome sequence of Hydrogenophilus thermoluteolus TH-1.</title>
        <authorList>
            <person name="Arai H."/>
        </authorList>
    </citation>
    <scope>NUCLEOTIDE SEQUENCE [LARGE SCALE GENOMIC DNA]</scope>
    <source>
        <strain evidence="3 4">TH-1</strain>
    </source>
</reference>
<protein>
    <submittedName>
        <fullName evidence="3">Acyl-CoA ligase (AMP-forming), exosortase A system-associated</fullName>
    </submittedName>
</protein>
<dbReference type="PANTHER" id="PTHR43767">
    <property type="entry name" value="LONG-CHAIN-FATTY-ACID--COA LIGASE"/>
    <property type="match status" value="1"/>
</dbReference>
<dbReference type="RefSeq" id="WP_119335273.1">
    <property type="nucleotide sequence ID" value="NZ_AP018558.1"/>
</dbReference>
<organism evidence="3 4">
    <name type="scientific">Hydrogenophilus thermoluteolus</name>
    <name type="common">Pseudomonas hydrogenothermophila</name>
    <dbReference type="NCBI Taxonomy" id="297"/>
    <lineage>
        <taxon>Bacteria</taxon>
        <taxon>Pseudomonadati</taxon>
        <taxon>Pseudomonadota</taxon>
        <taxon>Hydrogenophilia</taxon>
        <taxon>Hydrogenophilales</taxon>
        <taxon>Hydrogenophilaceae</taxon>
        <taxon>Hydrogenophilus</taxon>
    </lineage>
</organism>
<dbReference type="Gene3D" id="3.30.300.30">
    <property type="match status" value="1"/>
</dbReference>
<dbReference type="InterPro" id="IPR045851">
    <property type="entry name" value="AMP-bd_C_sf"/>
</dbReference>
<feature type="domain" description="AMP-binding enzyme C-terminal" evidence="2">
    <location>
        <begin position="444"/>
        <end position="519"/>
    </location>
</feature>
<dbReference type="GO" id="GO:0016878">
    <property type="term" value="F:acid-thiol ligase activity"/>
    <property type="evidence" value="ECO:0007669"/>
    <property type="project" value="UniProtKB-ARBA"/>
</dbReference>
<proteinExistence type="predicted"/>
<dbReference type="InterPro" id="IPR020845">
    <property type="entry name" value="AMP-binding_CS"/>
</dbReference>
<dbReference type="Gene3D" id="3.40.50.12780">
    <property type="entry name" value="N-terminal domain of ligase-like"/>
    <property type="match status" value="1"/>
</dbReference>
<gene>
    <name evidence="3" type="ORF">HPTL_1279</name>
</gene>
<evidence type="ECO:0000259" key="2">
    <source>
        <dbReference type="Pfam" id="PF13193"/>
    </source>
</evidence>
<dbReference type="SUPFAM" id="SSF56801">
    <property type="entry name" value="Acetyl-CoA synthetase-like"/>
    <property type="match status" value="1"/>
</dbReference>
<sequence length="540" mass="59003">MIITLAALVTHQAQRTPEQQALIETRASARRLTYAQLDAHVTATAQAWQAHLHPGQRVLIWLDKRVETIIALLAANRLGALFIVANPALKPEQIAYLVHDARPSLIVTSTARADALRAHLDAANAWRPHTPPSPLAELAAPHERDSLLLLTHANPASNSVREDANRITENDPAAIFYTSGSTGFPKGVVVSHRNLLAGAQTVAHYLGLTTTDRILALLPLSFDAGFSQLTTAWTVGATVVLHDYFLPRDALAVVGEHQISVLTAVPPLWRQLLNLSWPTTFAEHFRLGASTGGKMPPRWVAEWYDRCPKSPFFVMYGLTEAFRATYLPPSEWPKRPESIGIPVPNNDVIVVREDGTRAPPGEIGEIVQRGPLVSLGYWNDPVKTQARFRTLPPALRPANGALPLPEIAVFSGDYGYCDDDGFLYFVGRRDGQIKTSGYRVSPEEIESVLLAHPAVVECCACGLDDPLLGQKIAVAVVVSLNNVTAADLTAHCRRHLATYQVPALIDLVTEPLPRNPNGKIDRHAVRQALESRFSAEAHGH</sequence>
<name>A0A2Z6DYI5_HYDTE</name>
<dbReference type="EMBL" id="AP018558">
    <property type="protein sequence ID" value="BBD77543.1"/>
    <property type="molecule type" value="Genomic_DNA"/>
</dbReference>
<accession>A0A2Z6DYI5</accession>
<feature type="domain" description="AMP-dependent synthetase/ligase" evidence="1">
    <location>
        <begin position="10"/>
        <end position="378"/>
    </location>
</feature>
<keyword evidence="4" id="KW-1185">Reference proteome</keyword>